<dbReference type="InterPro" id="IPR016039">
    <property type="entry name" value="Thiolase-like"/>
</dbReference>
<dbReference type="Gene3D" id="3.40.47.10">
    <property type="match status" value="1"/>
</dbReference>
<evidence type="ECO:0000313" key="5">
    <source>
        <dbReference type="EMBL" id="NUC71107.1"/>
    </source>
</evidence>
<dbReference type="PIRSF" id="PIRSF000429">
    <property type="entry name" value="Ac-CoA_Ac_transf"/>
    <property type="match status" value="1"/>
</dbReference>
<dbReference type="Proteomes" id="UP001016761">
    <property type="component" value="Unassembled WGS sequence"/>
</dbReference>
<dbReference type="PANTHER" id="PTHR42870:SF1">
    <property type="entry name" value="NON-SPECIFIC LIPID-TRANSFER PROTEIN-LIKE 2"/>
    <property type="match status" value="1"/>
</dbReference>
<organism evidence="4 6">
    <name type="scientific">Haloterrigena gelatinilytica</name>
    <dbReference type="NCBI Taxonomy" id="2741724"/>
    <lineage>
        <taxon>Archaea</taxon>
        <taxon>Methanobacteriati</taxon>
        <taxon>Methanobacteriota</taxon>
        <taxon>Stenosarchaea group</taxon>
        <taxon>Halobacteria</taxon>
        <taxon>Halobacteriales</taxon>
        <taxon>Natrialbaceae</taxon>
        <taxon>Haloterrigena</taxon>
    </lineage>
</organism>
<proteinExistence type="predicted"/>
<dbReference type="CDD" id="cd00829">
    <property type="entry name" value="SCP-x_thiolase"/>
    <property type="match status" value="1"/>
</dbReference>
<dbReference type="GO" id="GO:0008299">
    <property type="term" value="P:isoprenoid biosynthetic process"/>
    <property type="evidence" value="ECO:0007669"/>
    <property type="project" value="UniProtKB-KW"/>
</dbReference>
<dbReference type="SUPFAM" id="SSF53901">
    <property type="entry name" value="Thiolase-like"/>
    <property type="match status" value="2"/>
</dbReference>
<dbReference type="EMBL" id="JABUQZ010000001">
    <property type="protein sequence ID" value="NUC71107.1"/>
    <property type="molecule type" value="Genomic_DNA"/>
</dbReference>
<evidence type="ECO:0000313" key="7">
    <source>
        <dbReference type="Proteomes" id="UP001016761"/>
    </source>
</evidence>
<comment type="caution">
    <text evidence="4">The sequence shown here is derived from an EMBL/GenBank/DDBJ whole genome shotgun (WGS) entry which is preliminary data.</text>
</comment>
<evidence type="ECO:0000256" key="1">
    <source>
        <dbReference type="ARBA" id="ARBA00023229"/>
    </source>
</evidence>
<dbReference type="AlphaFoldDB" id="A0A8J8GR71"/>
<sequence>MTRIDSASATPAGAPGRNVAIAGAAMTPFGRRDASLLELLAEAGGNCLADGPVGADAVDHLFVARSGGAYEGQSGLAGALASELGARPAHAVAIEQTSASGAAAVYEAWKAIASGACEVALAVGGERMTHLSTATATDIVSGITHPAEYKHGITIPSFAGLTARRYLERYDAPRTALAEVAVKNHAHGVANPKAHFRREIDVATVLESPVVADPLRLYDFCPISDGSAALLLAAESALEGDDHVRVDGIGGATGTHVVHERDDLTAMSSVVDAGQRAYDRAGRSPADVDLLEVHDMFTILELLQLEGLGVADRGESWRLVERGATERGGDLPVNTSGGLKSKGHPIAASGVAQLVELYDQLTGRAGDRQIDADVGMACNVGGFGNCAIATLLSAP</sequence>
<reference evidence="4 7" key="1">
    <citation type="submission" date="2020-06" db="EMBL/GenBank/DDBJ databases">
        <title>Haloterrigena sp. nov., an extremely halophilic archaeon isolated from a saline sediment.</title>
        <authorList>
            <person name="Liu B.-B."/>
        </authorList>
    </citation>
    <scope>NUCLEOTIDE SEQUENCE</scope>
    <source>
        <strain evidence="4">SYSU A121-1</strain>
        <strain evidence="5 7">SYSU A558-1</strain>
    </source>
</reference>
<keyword evidence="7" id="KW-1185">Reference proteome</keyword>
<dbReference type="Proteomes" id="UP000728647">
    <property type="component" value="Unassembled WGS sequence"/>
</dbReference>
<name>A0A8J8GR71_9EURY</name>
<dbReference type="EMBL" id="JABURA010000001">
    <property type="protein sequence ID" value="NUB92979.1"/>
    <property type="molecule type" value="Genomic_DNA"/>
</dbReference>
<dbReference type="PANTHER" id="PTHR42870">
    <property type="entry name" value="ACETYL-COA C-ACETYLTRANSFERASE"/>
    <property type="match status" value="1"/>
</dbReference>
<feature type="domain" description="Thiolase N-terminal" evidence="2">
    <location>
        <begin position="19"/>
        <end position="236"/>
    </location>
</feature>
<dbReference type="InterPro" id="IPR055140">
    <property type="entry name" value="Thiolase_C_2"/>
</dbReference>
<dbReference type="Pfam" id="PF22691">
    <property type="entry name" value="Thiolase_C_1"/>
    <property type="match status" value="1"/>
</dbReference>
<evidence type="ECO:0000313" key="4">
    <source>
        <dbReference type="EMBL" id="NUB92979.1"/>
    </source>
</evidence>
<evidence type="ECO:0000259" key="2">
    <source>
        <dbReference type="Pfam" id="PF00108"/>
    </source>
</evidence>
<evidence type="ECO:0000259" key="3">
    <source>
        <dbReference type="Pfam" id="PF22691"/>
    </source>
</evidence>
<gene>
    <name evidence="4" type="ORF">HT576_18390</name>
    <name evidence="5" type="ORF">HTZ84_02075</name>
</gene>
<evidence type="ECO:0000313" key="6">
    <source>
        <dbReference type="Proteomes" id="UP000728647"/>
    </source>
</evidence>
<dbReference type="RefSeq" id="WP_174679159.1">
    <property type="nucleotide sequence ID" value="NZ_JABUQZ010000001.1"/>
</dbReference>
<dbReference type="Pfam" id="PF00108">
    <property type="entry name" value="Thiolase_N"/>
    <property type="match status" value="1"/>
</dbReference>
<dbReference type="InterPro" id="IPR002155">
    <property type="entry name" value="Thiolase"/>
</dbReference>
<keyword evidence="1" id="KW-0414">Isoprene biosynthesis</keyword>
<accession>A0A8J8GR71</accession>
<dbReference type="GO" id="GO:0016747">
    <property type="term" value="F:acyltransferase activity, transferring groups other than amino-acyl groups"/>
    <property type="evidence" value="ECO:0007669"/>
    <property type="project" value="InterPro"/>
</dbReference>
<feature type="domain" description="Thiolase C-terminal" evidence="3">
    <location>
        <begin position="252"/>
        <end position="393"/>
    </location>
</feature>
<dbReference type="InterPro" id="IPR020616">
    <property type="entry name" value="Thiolase_N"/>
</dbReference>
<protein>
    <submittedName>
        <fullName evidence="4">Thiolase family protein</fullName>
    </submittedName>
</protein>